<protein>
    <submittedName>
        <fullName evidence="2">Uncharacterized protein</fullName>
    </submittedName>
</protein>
<name>A0A1G2BUU0_9BACT</name>
<evidence type="ECO:0000256" key="1">
    <source>
        <dbReference type="SAM" id="Phobius"/>
    </source>
</evidence>
<gene>
    <name evidence="2" type="ORF">A3B31_02890</name>
</gene>
<dbReference type="AlphaFoldDB" id="A0A1G2BUU0"/>
<sequence>MPPLIAWLSVWISIKYIIRPLFTVPKPKKLLLLFLLCVIPLDIIINIVPRLYYFNGVEYVLDILQIFVHGFMWFIYFLACYFHMHSFRVESVPSTE</sequence>
<reference evidence="2 3" key="1">
    <citation type="journal article" date="2016" name="Nat. Commun.">
        <title>Thousands of microbial genomes shed light on interconnected biogeochemical processes in an aquifer system.</title>
        <authorList>
            <person name="Anantharaman K."/>
            <person name="Brown C.T."/>
            <person name="Hug L.A."/>
            <person name="Sharon I."/>
            <person name="Castelle C.J."/>
            <person name="Probst A.J."/>
            <person name="Thomas B.C."/>
            <person name="Singh A."/>
            <person name="Wilkins M.J."/>
            <person name="Karaoz U."/>
            <person name="Brodie E.L."/>
            <person name="Williams K.H."/>
            <person name="Hubbard S.S."/>
            <person name="Banfield J.F."/>
        </authorList>
    </citation>
    <scope>NUCLEOTIDE SEQUENCE [LARGE SCALE GENOMIC DNA]</scope>
</reference>
<evidence type="ECO:0000313" key="2">
    <source>
        <dbReference type="EMBL" id="OGY92808.1"/>
    </source>
</evidence>
<keyword evidence="1" id="KW-1133">Transmembrane helix</keyword>
<feature type="transmembrane region" description="Helical" evidence="1">
    <location>
        <begin position="6"/>
        <end position="24"/>
    </location>
</feature>
<proteinExistence type="predicted"/>
<organism evidence="2 3">
    <name type="scientific">Candidatus Komeilibacteria bacterium RIFCSPLOWO2_01_FULL_53_11</name>
    <dbReference type="NCBI Taxonomy" id="1798552"/>
    <lineage>
        <taxon>Bacteria</taxon>
        <taxon>Candidatus Komeiliibacteriota</taxon>
    </lineage>
</organism>
<keyword evidence="1" id="KW-0812">Transmembrane</keyword>
<dbReference type="EMBL" id="MHKN01000009">
    <property type="protein sequence ID" value="OGY92808.1"/>
    <property type="molecule type" value="Genomic_DNA"/>
</dbReference>
<evidence type="ECO:0000313" key="3">
    <source>
        <dbReference type="Proteomes" id="UP000177349"/>
    </source>
</evidence>
<keyword evidence="1" id="KW-0472">Membrane</keyword>
<feature type="transmembrane region" description="Helical" evidence="1">
    <location>
        <begin position="31"/>
        <end position="53"/>
    </location>
</feature>
<comment type="caution">
    <text evidence="2">The sequence shown here is derived from an EMBL/GenBank/DDBJ whole genome shotgun (WGS) entry which is preliminary data.</text>
</comment>
<accession>A0A1G2BUU0</accession>
<dbReference type="Proteomes" id="UP000177349">
    <property type="component" value="Unassembled WGS sequence"/>
</dbReference>
<feature type="transmembrane region" description="Helical" evidence="1">
    <location>
        <begin position="59"/>
        <end position="82"/>
    </location>
</feature>